<reference evidence="1" key="1">
    <citation type="submission" date="2023-06" db="EMBL/GenBank/DDBJ databases">
        <authorList>
            <person name="Kurt Z."/>
        </authorList>
    </citation>
    <scope>NUCLEOTIDE SEQUENCE</scope>
</reference>
<gene>
    <name evidence="1" type="ORF">HINF_LOCUS45570</name>
    <name evidence="2" type="ORF">HINF_LOCUS72190</name>
</gene>
<dbReference type="AlphaFoldDB" id="A0AA86UH45"/>
<organism evidence="1">
    <name type="scientific">Hexamita inflata</name>
    <dbReference type="NCBI Taxonomy" id="28002"/>
    <lineage>
        <taxon>Eukaryota</taxon>
        <taxon>Metamonada</taxon>
        <taxon>Diplomonadida</taxon>
        <taxon>Hexamitidae</taxon>
        <taxon>Hexamitinae</taxon>
        <taxon>Hexamita</taxon>
    </lineage>
</organism>
<evidence type="ECO:0000313" key="1">
    <source>
        <dbReference type="EMBL" id="CAI9957925.1"/>
    </source>
</evidence>
<proteinExistence type="predicted"/>
<dbReference type="EMBL" id="CAXDID020000568">
    <property type="protein sequence ID" value="CAL6103535.1"/>
    <property type="molecule type" value="Genomic_DNA"/>
</dbReference>
<reference evidence="2 3" key="2">
    <citation type="submission" date="2024-07" db="EMBL/GenBank/DDBJ databases">
        <authorList>
            <person name="Akdeniz Z."/>
        </authorList>
    </citation>
    <scope>NUCLEOTIDE SEQUENCE [LARGE SCALE GENOMIC DNA]</scope>
</reference>
<accession>A0AA86UH45</accession>
<evidence type="ECO:0000313" key="2">
    <source>
        <dbReference type="EMBL" id="CAL6103535.1"/>
    </source>
</evidence>
<keyword evidence="3" id="KW-1185">Reference proteome</keyword>
<comment type="caution">
    <text evidence="1">The sequence shown here is derived from an EMBL/GenBank/DDBJ whole genome shotgun (WGS) entry which is preliminary data.</text>
</comment>
<name>A0AA86UH45_9EUKA</name>
<evidence type="ECO:0000313" key="3">
    <source>
        <dbReference type="Proteomes" id="UP001642409"/>
    </source>
</evidence>
<dbReference type="Proteomes" id="UP001642409">
    <property type="component" value="Unassembled WGS sequence"/>
</dbReference>
<dbReference type="EMBL" id="CATOUU010000896">
    <property type="protein sequence ID" value="CAI9957925.1"/>
    <property type="molecule type" value="Genomic_DNA"/>
</dbReference>
<protein>
    <submittedName>
        <fullName evidence="2">Hypothetical_protein</fullName>
    </submittedName>
</protein>
<sequence length="114" mass="13545">MCQSKIYSHRELNPVYKFLPINDFICSEIDSIESNPFQTEAKTLNQKMKRKIFFEPENKTVHSKQLSFGINVLRQTFYFDLKYSIGTKDIYKIYLDQLHQPERANGESVRRCDV</sequence>